<organism evidence="2 3">
    <name type="scientific">Sinanodonta woodiana</name>
    <name type="common">Chinese pond mussel</name>
    <name type="synonym">Anodonta woodiana</name>
    <dbReference type="NCBI Taxonomy" id="1069815"/>
    <lineage>
        <taxon>Eukaryota</taxon>
        <taxon>Metazoa</taxon>
        <taxon>Spiralia</taxon>
        <taxon>Lophotrochozoa</taxon>
        <taxon>Mollusca</taxon>
        <taxon>Bivalvia</taxon>
        <taxon>Autobranchia</taxon>
        <taxon>Heteroconchia</taxon>
        <taxon>Palaeoheterodonta</taxon>
        <taxon>Unionida</taxon>
        <taxon>Unionoidea</taxon>
        <taxon>Unionidae</taxon>
        <taxon>Unioninae</taxon>
        <taxon>Sinanodonta</taxon>
    </lineage>
</organism>
<dbReference type="Proteomes" id="UP001634394">
    <property type="component" value="Unassembled WGS sequence"/>
</dbReference>
<evidence type="ECO:0000313" key="2">
    <source>
        <dbReference type="EMBL" id="KAL3876251.1"/>
    </source>
</evidence>
<keyword evidence="3" id="KW-1185">Reference proteome</keyword>
<sequence length="168" mass="20202">MYFDWDKSLMLNDDVCSKHLYYICQEVPRCRPDYTYVEDLDLCYKIHHESSYNWEQARTVCESEGSDLIVVDNLPLLLFLNRTLDNDVIYKNDEKYWIGATDKVQEGKFIWVNGQQVENNFWHPQEPNDANHNEDCVAIWWYDAERQLGMNDVPCETYTMKFLCQMKW</sequence>
<dbReference type="SUPFAM" id="SSF56436">
    <property type="entry name" value="C-type lectin-like"/>
    <property type="match status" value="1"/>
</dbReference>
<dbReference type="AlphaFoldDB" id="A0ABD3WSD9"/>
<protein>
    <recommendedName>
        <fullName evidence="1">C-type lectin domain-containing protein</fullName>
    </recommendedName>
</protein>
<gene>
    <name evidence="2" type="ORF">ACJMK2_034119</name>
</gene>
<dbReference type="Pfam" id="PF00059">
    <property type="entry name" value="Lectin_C"/>
    <property type="match status" value="1"/>
</dbReference>
<feature type="domain" description="C-type lectin" evidence="1">
    <location>
        <begin position="43"/>
        <end position="143"/>
    </location>
</feature>
<dbReference type="InterPro" id="IPR050111">
    <property type="entry name" value="C-type_lectin/snaclec_domain"/>
</dbReference>
<dbReference type="EMBL" id="JBJQND010000005">
    <property type="protein sequence ID" value="KAL3876251.1"/>
    <property type="molecule type" value="Genomic_DNA"/>
</dbReference>
<comment type="caution">
    <text evidence="2">The sequence shown here is derived from an EMBL/GenBank/DDBJ whole genome shotgun (WGS) entry which is preliminary data.</text>
</comment>
<dbReference type="InterPro" id="IPR016186">
    <property type="entry name" value="C-type_lectin-like/link_sf"/>
</dbReference>
<evidence type="ECO:0000313" key="3">
    <source>
        <dbReference type="Proteomes" id="UP001634394"/>
    </source>
</evidence>
<dbReference type="PANTHER" id="PTHR22803">
    <property type="entry name" value="MANNOSE, PHOSPHOLIPASE, LECTIN RECEPTOR RELATED"/>
    <property type="match status" value="1"/>
</dbReference>
<proteinExistence type="predicted"/>
<accession>A0ABD3WSD9</accession>
<dbReference type="PROSITE" id="PS50041">
    <property type="entry name" value="C_TYPE_LECTIN_2"/>
    <property type="match status" value="1"/>
</dbReference>
<evidence type="ECO:0000259" key="1">
    <source>
        <dbReference type="PROSITE" id="PS50041"/>
    </source>
</evidence>
<dbReference type="InterPro" id="IPR016187">
    <property type="entry name" value="CTDL_fold"/>
</dbReference>
<reference evidence="2 3" key="1">
    <citation type="submission" date="2024-11" db="EMBL/GenBank/DDBJ databases">
        <title>Chromosome-level genome assembly of the freshwater bivalve Anodonta woodiana.</title>
        <authorList>
            <person name="Chen X."/>
        </authorList>
    </citation>
    <scope>NUCLEOTIDE SEQUENCE [LARGE SCALE GENOMIC DNA]</scope>
    <source>
        <strain evidence="2">MN2024</strain>
        <tissue evidence="2">Gills</tissue>
    </source>
</reference>
<dbReference type="InterPro" id="IPR001304">
    <property type="entry name" value="C-type_lectin-like"/>
</dbReference>
<dbReference type="SMART" id="SM00034">
    <property type="entry name" value="CLECT"/>
    <property type="match status" value="1"/>
</dbReference>
<name>A0ABD3WSD9_SINWO</name>
<dbReference type="Gene3D" id="3.10.100.10">
    <property type="entry name" value="Mannose-Binding Protein A, subunit A"/>
    <property type="match status" value="1"/>
</dbReference>